<feature type="compositionally biased region" description="Polar residues" evidence="1">
    <location>
        <begin position="91"/>
        <end position="108"/>
    </location>
</feature>
<comment type="caution">
    <text evidence="2">The sequence shown here is derived from an EMBL/GenBank/DDBJ whole genome shotgun (WGS) entry which is preliminary data.</text>
</comment>
<evidence type="ECO:0000313" key="3">
    <source>
        <dbReference type="Proteomes" id="UP000383932"/>
    </source>
</evidence>
<sequence>MYFQKVLPNPANSDEGELIGHSKESQINELDDFIEIAPPIEGEIVKKEEKKENSIKNNKKSTHTLKENSTQSAQSTLSTIKQTEETEQKHQPQQSKLTDTSQSMQTDYHASCAASLPTQRSQPTIATETAPTEPTGTTGPDLQTGPVNPGIANLCSAYNSGAACLHHNRDNHYQLVPLDGPSTRTCC</sequence>
<feature type="compositionally biased region" description="Polar residues" evidence="1">
    <location>
        <begin position="67"/>
        <end position="81"/>
    </location>
</feature>
<reference evidence="2 3" key="1">
    <citation type="journal article" date="2019" name="Fungal Biol. Biotechnol.">
        <title>Draft genome sequence of fastidious pathogen Ceratobasidium theobromae, which causes vascular-streak dieback in Theobroma cacao.</title>
        <authorList>
            <person name="Ali S.S."/>
            <person name="Asman A."/>
            <person name="Shao J."/>
            <person name="Firmansyah A.P."/>
            <person name="Susilo A.W."/>
            <person name="Rosmana A."/>
            <person name="McMahon P."/>
            <person name="Junaid M."/>
            <person name="Guest D."/>
            <person name="Kheng T.Y."/>
            <person name="Meinhardt L.W."/>
            <person name="Bailey B.A."/>
        </authorList>
    </citation>
    <scope>NUCLEOTIDE SEQUENCE [LARGE SCALE GENOMIC DNA]</scope>
    <source>
        <strain evidence="2 3">CT2</strain>
    </source>
</reference>
<organism evidence="2 3">
    <name type="scientific">Ceratobasidium theobromae</name>
    <dbReference type="NCBI Taxonomy" id="1582974"/>
    <lineage>
        <taxon>Eukaryota</taxon>
        <taxon>Fungi</taxon>
        <taxon>Dikarya</taxon>
        <taxon>Basidiomycota</taxon>
        <taxon>Agaricomycotina</taxon>
        <taxon>Agaricomycetes</taxon>
        <taxon>Cantharellales</taxon>
        <taxon>Ceratobasidiaceae</taxon>
        <taxon>Ceratobasidium</taxon>
    </lineage>
</organism>
<gene>
    <name evidence="2" type="ORF">CTheo_8824</name>
</gene>
<feature type="region of interest" description="Disordered" evidence="1">
    <location>
        <begin position="40"/>
        <end position="145"/>
    </location>
</feature>
<dbReference type="AlphaFoldDB" id="A0A5N5Q7M3"/>
<feature type="compositionally biased region" description="Low complexity" evidence="1">
    <location>
        <begin position="123"/>
        <end position="140"/>
    </location>
</feature>
<dbReference type="EMBL" id="SSOP01000823">
    <property type="protein sequence ID" value="KAB5587735.1"/>
    <property type="molecule type" value="Genomic_DNA"/>
</dbReference>
<protein>
    <submittedName>
        <fullName evidence="2">Uncharacterized protein</fullName>
    </submittedName>
</protein>
<feature type="compositionally biased region" description="Basic and acidic residues" evidence="1">
    <location>
        <begin position="43"/>
        <end position="54"/>
    </location>
</feature>
<dbReference type="Proteomes" id="UP000383932">
    <property type="component" value="Unassembled WGS sequence"/>
</dbReference>
<evidence type="ECO:0000313" key="2">
    <source>
        <dbReference type="EMBL" id="KAB5587735.1"/>
    </source>
</evidence>
<keyword evidence="3" id="KW-1185">Reference proteome</keyword>
<feature type="region of interest" description="Disordered" evidence="1">
    <location>
        <begin position="1"/>
        <end position="22"/>
    </location>
</feature>
<accession>A0A5N5Q7M3</accession>
<proteinExistence type="predicted"/>
<evidence type="ECO:0000256" key="1">
    <source>
        <dbReference type="SAM" id="MobiDB-lite"/>
    </source>
</evidence>
<name>A0A5N5Q7M3_9AGAM</name>